<reference evidence="2 3" key="1">
    <citation type="submission" date="2024-01" db="EMBL/GenBank/DDBJ databases">
        <title>Complete genome of Cladobotryum mycophilum ATHUM6906.</title>
        <authorList>
            <person name="Christinaki A.C."/>
            <person name="Myridakis A.I."/>
            <person name="Kouvelis V.N."/>
        </authorList>
    </citation>
    <scope>NUCLEOTIDE SEQUENCE [LARGE SCALE GENOMIC DNA]</scope>
    <source>
        <strain evidence="2 3">ATHUM6906</strain>
    </source>
</reference>
<feature type="region of interest" description="Disordered" evidence="1">
    <location>
        <begin position="1"/>
        <end position="34"/>
    </location>
</feature>
<comment type="caution">
    <text evidence="2">The sequence shown here is derived from an EMBL/GenBank/DDBJ whole genome shotgun (WGS) entry which is preliminary data.</text>
</comment>
<dbReference type="InterPro" id="IPR007541">
    <property type="entry name" value="Uncharacterised_BSP"/>
</dbReference>
<evidence type="ECO:0000313" key="3">
    <source>
        <dbReference type="Proteomes" id="UP001338125"/>
    </source>
</evidence>
<name>A0ABR0T431_9HYPO</name>
<organism evidence="2 3">
    <name type="scientific">Cladobotryum mycophilum</name>
    <dbReference type="NCBI Taxonomy" id="491253"/>
    <lineage>
        <taxon>Eukaryota</taxon>
        <taxon>Fungi</taxon>
        <taxon>Dikarya</taxon>
        <taxon>Ascomycota</taxon>
        <taxon>Pezizomycotina</taxon>
        <taxon>Sordariomycetes</taxon>
        <taxon>Hypocreomycetidae</taxon>
        <taxon>Hypocreales</taxon>
        <taxon>Hypocreaceae</taxon>
        <taxon>Cladobotryum</taxon>
    </lineage>
</organism>
<evidence type="ECO:0000256" key="1">
    <source>
        <dbReference type="SAM" id="MobiDB-lite"/>
    </source>
</evidence>
<protein>
    <submittedName>
        <fullName evidence="2">Uncharacterized protein</fullName>
    </submittedName>
</protein>
<accession>A0ABR0T431</accession>
<dbReference type="PANTHER" id="PTHR33321">
    <property type="match status" value="1"/>
</dbReference>
<dbReference type="Pfam" id="PF04450">
    <property type="entry name" value="BSP"/>
    <property type="match status" value="1"/>
</dbReference>
<gene>
    <name evidence="2" type="ORF">PT974_01068</name>
</gene>
<keyword evidence="3" id="KW-1185">Reference proteome</keyword>
<dbReference type="PANTHER" id="PTHR33321:SF12">
    <property type="entry name" value="PLANT BASIC SECRETORY PROTEIN (BSP) FAMILY PROTEIN"/>
    <property type="match status" value="1"/>
</dbReference>
<sequence>MVLIKPNPPAAHKESQLPLASKGKDDQQIDSKGNSGFTVPALQFQVRDLKHAGAERFLGAVNVTECMTTAIHNLLKLLYNSPSDPSTNVPPTTSVTLILEDMPGVAYTIGHSDDHHVKEIHFSLKYIAGIASTRIGEEIAGVVTHELVHCFQHNALGTAPGGLIEGIADWVRLNCSLAPPHWKKEAGGKWDAGYQHTAFFLDYLENRFGTGTVRRINEKLRTTEYDEDKFWKQILGRKVNELYKDYTATFKKQD</sequence>
<dbReference type="EMBL" id="JAVFKD010000001">
    <property type="protein sequence ID" value="KAK5998686.1"/>
    <property type="molecule type" value="Genomic_DNA"/>
</dbReference>
<proteinExistence type="predicted"/>
<dbReference type="Proteomes" id="UP001338125">
    <property type="component" value="Unassembled WGS sequence"/>
</dbReference>
<evidence type="ECO:0000313" key="2">
    <source>
        <dbReference type="EMBL" id="KAK5998686.1"/>
    </source>
</evidence>